<dbReference type="InterPro" id="IPR038336">
    <property type="entry name" value="NET_sf"/>
</dbReference>
<proteinExistence type="predicted"/>
<keyword evidence="6" id="KW-1185">Reference proteome</keyword>
<feature type="domain" description="NET" evidence="4">
    <location>
        <begin position="72"/>
        <end position="157"/>
    </location>
</feature>
<evidence type="ECO:0000256" key="3">
    <source>
        <dbReference type="SAM" id="MobiDB-lite"/>
    </source>
</evidence>
<dbReference type="AlphaFoldDB" id="A0AAE1YWV2"/>
<keyword evidence="1" id="KW-0805">Transcription regulation</keyword>
<reference evidence="5" key="2">
    <citation type="journal article" date="2024" name="Plant">
        <title>Genomic evolution and insights into agronomic trait innovations of Sesamum species.</title>
        <authorList>
            <person name="Miao H."/>
            <person name="Wang L."/>
            <person name="Qu L."/>
            <person name="Liu H."/>
            <person name="Sun Y."/>
            <person name="Le M."/>
            <person name="Wang Q."/>
            <person name="Wei S."/>
            <person name="Zheng Y."/>
            <person name="Lin W."/>
            <person name="Duan Y."/>
            <person name="Cao H."/>
            <person name="Xiong S."/>
            <person name="Wang X."/>
            <person name="Wei L."/>
            <person name="Li C."/>
            <person name="Ma Q."/>
            <person name="Ju M."/>
            <person name="Zhao R."/>
            <person name="Li G."/>
            <person name="Mu C."/>
            <person name="Tian Q."/>
            <person name="Mei H."/>
            <person name="Zhang T."/>
            <person name="Gao T."/>
            <person name="Zhang H."/>
        </authorList>
    </citation>
    <scope>NUCLEOTIDE SEQUENCE</scope>
    <source>
        <strain evidence="5">3651</strain>
    </source>
</reference>
<evidence type="ECO:0000259" key="4">
    <source>
        <dbReference type="PROSITE" id="PS51525"/>
    </source>
</evidence>
<evidence type="ECO:0000313" key="5">
    <source>
        <dbReference type="EMBL" id="KAK4438070.1"/>
    </source>
</evidence>
<dbReference type="PROSITE" id="PS51525">
    <property type="entry name" value="NET"/>
    <property type="match status" value="1"/>
</dbReference>
<accession>A0AAE1YWV2</accession>
<name>A0AAE1YWV2_9LAMI</name>
<protein>
    <submittedName>
        <fullName evidence="5">Transcription factor GTE7</fullName>
    </submittedName>
</protein>
<comment type="caution">
    <text evidence="5">The sequence shown here is derived from an EMBL/GenBank/DDBJ whole genome shotgun (WGS) entry which is preliminary data.</text>
</comment>
<gene>
    <name evidence="5" type="ORF">Salat_0141100</name>
</gene>
<evidence type="ECO:0000256" key="2">
    <source>
        <dbReference type="ARBA" id="ARBA00023163"/>
    </source>
</evidence>
<dbReference type="Pfam" id="PF17035">
    <property type="entry name" value="BET"/>
    <property type="match status" value="1"/>
</dbReference>
<dbReference type="Gene3D" id="1.20.1270.220">
    <property type="match status" value="1"/>
</dbReference>
<feature type="region of interest" description="Disordered" evidence="3">
    <location>
        <begin position="45"/>
        <end position="103"/>
    </location>
</feature>
<evidence type="ECO:0000313" key="6">
    <source>
        <dbReference type="Proteomes" id="UP001293254"/>
    </source>
</evidence>
<keyword evidence="2" id="KW-0804">Transcription</keyword>
<dbReference type="Proteomes" id="UP001293254">
    <property type="component" value="Unassembled WGS sequence"/>
</dbReference>
<feature type="compositionally biased region" description="Pro residues" evidence="3">
    <location>
        <begin position="64"/>
        <end position="80"/>
    </location>
</feature>
<evidence type="ECO:0000256" key="1">
    <source>
        <dbReference type="ARBA" id="ARBA00023015"/>
    </source>
</evidence>
<dbReference type="InterPro" id="IPR027353">
    <property type="entry name" value="NET_dom"/>
</dbReference>
<sequence length="178" mass="20491">MAEQMLARFEELFRPIQEKIDNLVHWRREREFHEFRDNDEMQFQSVFKKPDRVPAHSSASTPLNPLPPSTNQPPLLPEQFPPSSVRAPSLPAKEQKVARSLPQEKMPQLLQIIRKRNEHLAQDGDEIELDIEALDTETQWELDRFVTNWKKMVSKTKQQALMMNTNGAAGPTNPGGQG</sequence>
<dbReference type="PANTHER" id="PTHR45926">
    <property type="entry name" value="OSJNBA0053K19.4 PROTEIN"/>
    <property type="match status" value="1"/>
</dbReference>
<reference evidence="5" key="1">
    <citation type="submission" date="2020-06" db="EMBL/GenBank/DDBJ databases">
        <authorList>
            <person name="Li T."/>
            <person name="Hu X."/>
            <person name="Zhang T."/>
            <person name="Song X."/>
            <person name="Zhang H."/>
            <person name="Dai N."/>
            <person name="Sheng W."/>
            <person name="Hou X."/>
            <person name="Wei L."/>
        </authorList>
    </citation>
    <scope>NUCLEOTIDE SEQUENCE</scope>
    <source>
        <strain evidence="5">3651</strain>
        <tissue evidence="5">Leaf</tissue>
    </source>
</reference>
<dbReference type="EMBL" id="JACGWO010000001">
    <property type="protein sequence ID" value="KAK4438070.1"/>
    <property type="molecule type" value="Genomic_DNA"/>
</dbReference>
<organism evidence="5 6">
    <name type="scientific">Sesamum alatum</name>
    <dbReference type="NCBI Taxonomy" id="300844"/>
    <lineage>
        <taxon>Eukaryota</taxon>
        <taxon>Viridiplantae</taxon>
        <taxon>Streptophyta</taxon>
        <taxon>Embryophyta</taxon>
        <taxon>Tracheophyta</taxon>
        <taxon>Spermatophyta</taxon>
        <taxon>Magnoliopsida</taxon>
        <taxon>eudicotyledons</taxon>
        <taxon>Gunneridae</taxon>
        <taxon>Pentapetalae</taxon>
        <taxon>asterids</taxon>
        <taxon>lamiids</taxon>
        <taxon>Lamiales</taxon>
        <taxon>Pedaliaceae</taxon>
        <taxon>Sesamum</taxon>
    </lineage>
</organism>